<protein>
    <recommendedName>
        <fullName evidence="2">1-phosphatidylinositol 4-kinase</fullName>
        <ecNumber evidence="2">2.7.1.67</ecNumber>
    </recommendedName>
</protein>
<name>A0A7R9I5V4_9NEOP</name>
<dbReference type="EC" id="2.7.1.67" evidence="2"/>
<dbReference type="PANTHER" id="PTHR10048">
    <property type="entry name" value="PHOSPHATIDYLINOSITOL KINASE"/>
    <property type="match status" value="1"/>
</dbReference>
<evidence type="ECO:0000259" key="5">
    <source>
        <dbReference type="PROSITE" id="PS50290"/>
    </source>
</evidence>
<dbReference type="PROSITE" id="PS50290">
    <property type="entry name" value="PI3_4_KINASE_3"/>
    <property type="match status" value="1"/>
</dbReference>
<dbReference type="Gene3D" id="1.25.40.70">
    <property type="entry name" value="Phosphatidylinositol 3-kinase, accessory domain (PIK)"/>
    <property type="match status" value="1"/>
</dbReference>
<dbReference type="Pfam" id="PF19274">
    <property type="entry name" value="PI4K_N"/>
    <property type="match status" value="3"/>
</dbReference>
<dbReference type="InterPro" id="IPR018936">
    <property type="entry name" value="PI3/4_kinase_CS"/>
</dbReference>
<dbReference type="PROSITE" id="PS00915">
    <property type="entry name" value="PI3_4_KINASE_1"/>
    <property type="match status" value="1"/>
</dbReference>
<dbReference type="InterPro" id="IPR011009">
    <property type="entry name" value="Kinase-like_dom_sf"/>
</dbReference>
<keyword evidence="3" id="KW-0808">Transferase</keyword>
<feature type="domain" description="PI3K/PI4K catalytic" evidence="5">
    <location>
        <begin position="1374"/>
        <end position="1651"/>
    </location>
</feature>
<dbReference type="PANTHER" id="PTHR10048:SF15">
    <property type="entry name" value="PHOSPHATIDYLINOSITOL 4-KINASE ALPHA"/>
    <property type="match status" value="1"/>
</dbReference>
<evidence type="ECO:0000256" key="1">
    <source>
        <dbReference type="ARBA" id="ARBA00006209"/>
    </source>
</evidence>
<dbReference type="PROSITE" id="PS51545">
    <property type="entry name" value="PIK_HELICAL"/>
    <property type="match status" value="1"/>
</dbReference>
<keyword evidence="4" id="KW-0418">Kinase</keyword>
<proteinExistence type="inferred from homology"/>
<dbReference type="Pfam" id="PF00613">
    <property type="entry name" value="PI3Ka"/>
    <property type="match status" value="1"/>
</dbReference>
<dbReference type="InterPro" id="IPR036940">
    <property type="entry name" value="PI3/4_kinase_cat_sf"/>
</dbReference>
<dbReference type="PROSITE" id="PS00916">
    <property type="entry name" value="PI3_4_KINASE_2"/>
    <property type="match status" value="1"/>
</dbReference>
<dbReference type="SUPFAM" id="SSF48371">
    <property type="entry name" value="ARM repeat"/>
    <property type="match status" value="1"/>
</dbReference>
<dbReference type="Gene3D" id="3.30.1010.10">
    <property type="entry name" value="Phosphatidylinositol 3-kinase Catalytic Subunit, Chain A, domain 4"/>
    <property type="match status" value="1"/>
</dbReference>
<reference evidence="7" key="1">
    <citation type="submission" date="2020-11" db="EMBL/GenBank/DDBJ databases">
        <authorList>
            <person name="Tran Van P."/>
        </authorList>
    </citation>
    <scope>NUCLEOTIDE SEQUENCE</scope>
</reference>
<dbReference type="GO" id="GO:0005737">
    <property type="term" value="C:cytoplasm"/>
    <property type="evidence" value="ECO:0007669"/>
    <property type="project" value="TreeGrafter"/>
</dbReference>
<sequence length="1667" mass="187259">MLCLLQEINLLYGLWPTEWYDGVRGIAVKSPYLVSQTSSRSEMRELQYTSAVRNDSVSLTELQELKTQILNLLEHPAEVTAFVSKLSFAQCTYLLSVYWLELLSLSELFVLDRVQNSSEPSLQPILEYLSDTALQKDKAGMWNCIFSVGDRVFAQFIEVMSNKPKDSNREKELENHAQFLLVNFNHVHKQIRRVADKYLSGLVDRFPHLLWNCRVLWCMLDILQVLSYSLELDPNEETPVLRIPSSPGYILMLMDTLEARESIVKDFAARCQEIIQEAMKWAPHATRSHLQDYLNQIPSSGLWHHSGLALAMESVLQYTGLNIQSSPLSSPGDSQAGIVPKVVPWRLSSRYCSKSSPLETLKQSSMLNKRPRCVKSDSSRFVSSLSLRSRYAGEIGGLLVDVTGDDGRLKLIQHLIDSVWQVCKQRSNAAHRGALWRATAMLISTPGIQRNLLHVVAWSQVELFTEVAITTAVECWQWLVTARPDLELRFLQEMFGAWQCSIDKKLGLFSEEEEEVSPLAAYEGCKLEPQPPFVTPHNIWIQWRASSTPDPVSLPPAVCILDPVSPPPAVCILHSRLGISPSSGVLPPLQTWYLSLQWRASSTPDPVSLPPAVCILHSRLGISPSSGVLPPLKTRYLSLQRCASSTPDLVSLPPVACFLHSRPSISPSSSVHPPLQTWYISLQWCASSTQDPVSPPPAVCILHSRLGISPSSGVHPPLQTWYLSLQWRASSTPDPVSLPPAVCILHSRLGISPSSGVLPPLKTRYLSLQRRASSTPDLVSPPPVVCFLHSRLGISPSSGVLPPLQTRYISLQQCASSTPDLVYLPPVVCFLHSRPGISPSSGVHPPLQTWYLSLQWRASSTLDPFLSELVETAKYCSQEKVEMLAMLLHRSLAMTVGTRDNHQNRHITAVGTRFRLLACGLSLLQGEILPRSLSKNVLRERIYCNCLDYFCCAPRCPTLRGAELREDILVLVRFWQTMHSDKKYLKASIVGDFDLYGQSSSFSSIHTDLRASGDFARPATGWINTVPLSSSSTTLSKRSTRSKRIANVDIFVKDYIKKRNLILELLAVEIEFLVIWHNPMGRIELQVPGEDNIAAWRVKTVTERVWRDHARLAWEISPALAVFLPARLRNSDSIMKEVSRQVRLNPSVVSHIPQALPFLVTTDTLLNDASELVYMLTWAAVSPIQALAYFSRQFPPHPITAQYAVRVLSSYPADAVLFYIPQLVQAVRHDTMGYVIEFIKYIARKSQVVGHQLIWNMKTNMYTDEEMHNKDTVLYDTLEAITKSIVLSLSGPAKQFYEREFDFFGKITNISGEIRPYPKGAERKRACLEALSKIQVQHGCYLPSNPEAMVIDIDYKSGTPMQSAAKAPYLARFRVRRCGINELENMAMAVSNHNSPHNSAVSGLGVELWQAAIFKVGDDVRQDMLALQVIGIFKNVFQQVGLDLYLFPYRVVATAPGCGVIECVPNAKSRDQLGRQTDIDMYQYFIKKYGDETAKEFQSARRNFVKSMAAYSVIGFLLQIKDRHNGNIMLDVDGHIIHIDFGFMFESSPGGNLGFEPDIKLTDEMVMVMGGKMEAAPFRWFMELCVQAYLAVRPYSEAIISLVSLMLDTGLPCFRGQTIKLLRARFNPAVSDKEAASFMISVIRSSFLNFRTRTYDMIQYYQNQIPY</sequence>
<dbReference type="SMART" id="SM00146">
    <property type="entry name" value="PI3Kc"/>
    <property type="match status" value="1"/>
</dbReference>
<dbReference type="EMBL" id="OD568207">
    <property type="protein sequence ID" value="CAD7446677.1"/>
    <property type="molecule type" value="Genomic_DNA"/>
</dbReference>
<dbReference type="InterPro" id="IPR016024">
    <property type="entry name" value="ARM-type_fold"/>
</dbReference>
<comment type="similarity">
    <text evidence="1">Belongs to the PI3/PI4-kinase family. Type III PI4K subfamily.</text>
</comment>
<dbReference type="CDD" id="cd05167">
    <property type="entry name" value="PI4Kc_III_alpha"/>
    <property type="match status" value="1"/>
</dbReference>
<dbReference type="Gene3D" id="1.10.1070.11">
    <property type="entry name" value="Phosphatidylinositol 3-/4-kinase, catalytic domain"/>
    <property type="match status" value="1"/>
</dbReference>
<dbReference type="SMART" id="SM00145">
    <property type="entry name" value="PI3Ka"/>
    <property type="match status" value="1"/>
</dbReference>
<dbReference type="FunFam" id="1.10.1070.11:FF:000005">
    <property type="entry name" value="Phosphatidylinositol 4-kinase, catalytic, alpha"/>
    <property type="match status" value="1"/>
</dbReference>
<feature type="domain" description="PIK helical" evidence="6">
    <location>
        <begin position="1106"/>
        <end position="1281"/>
    </location>
</feature>
<dbReference type="GO" id="GO:0004430">
    <property type="term" value="F:1-phosphatidylinositol 4-kinase activity"/>
    <property type="evidence" value="ECO:0007669"/>
    <property type="project" value="UniProtKB-EC"/>
</dbReference>
<organism evidence="7">
    <name type="scientific">Timema bartmani</name>
    <dbReference type="NCBI Taxonomy" id="61472"/>
    <lineage>
        <taxon>Eukaryota</taxon>
        <taxon>Metazoa</taxon>
        <taxon>Ecdysozoa</taxon>
        <taxon>Arthropoda</taxon>
        <taxon>Hexapoda</taxon>
        <taxon>Insecta</taxon>
        <taxon>Pterygota</taxon>
        <taxon>Neoptera</taxon>
        <taxon>Polyneoptera</taxon>
        <taxon>Phasmatodea</taxon>
        <taxon>Timematodea</taxon>
        <taxon>Timematoidea</taxon>
        <taxon>Timematidae</taxon>
        <taxon>Timema</taxon>
    </lineage>
</organism>
<dbReference type="Pfam" id="PF00454">
    <property type="entry name" value="PI3_PI4_kinase"/>
    <property type="match status" value="1"/>
</dbReference>
<dbReference type="SUPFAM" id="SSF56112">
    <property type="entry name" value="Protein kinase-like (PK-like)"/>
    <property type="match status" value="1"/>
</dbReference>
<dbReference type="FunFam" id="3.30.1010.10:FF:000009">
    <property type="entry name" value="Phosphatidylinositol 4-kinase, catalytic, alpha"/>
    <property type="match status" value="1"/>
</dbReference>
<evidence type="ECO:0000313" key="7">
    <source>
        <dbReference type="EMBL" id="CAD7446677.1"/>
    </source>
</evidence>
<accession>A0A7R9I5V4</accession>
<evidence type="ECO:0000256" key="3">
    <source>
        <dbReference type="ARBA" id="ARBA00022679"/>
    </source>
</evidence>
<evidence type="ECO:0000256" key="4">
    <source>
        <dbReference type="ARBA" id="ARBA00022777"/>
    </source>
</evidence>
<dbReference type="InterPro" id="IPR000403">
    <property type="entry name" value="PI3/4_kinase_cat_dom"/>
</dbReference>
<dbReference type="InterPro" id="IPR001263">
    <property type="entry name" value="PI3K_accessory_dom"/>
</dbReference>
<evidence type="ECO:0000259" key="6">
    <source>
        <dbReference type="PROSITE" id="PS51545"/>
    </source>
</evidence>
<dbReference type="InterPro" id="IPR015433">
    <property type="entry name" value="PI3/4_kinase"/>
</dbReference>
<dbReference type="GO" id="GO:0046854">
    <property type="term" value="P:phosphatidylinositol phosphate biosynthetic process"/>
    <property type="evidence" value="ECO:0007669"/>
    <property type="project" value="InterPro"/>
</dbReference>
<dbReference type="InterPro" id="IPR042236">
    <property type="entry name" value="PI3K_accessory_sf"/>
</dbReference>
<dbReference type="GO" id="GO:0048015">
    <property type="term" value="P:phosphatidylinositol-mediated signaling"/>
    <property type="evidence" value="ECO:0007669"/>
    <property type="project" value="TreeGrafter"/>
</dbReference>
<gene>
    <name evidence="7" type="ORF">TBIB3V08_LOCUS9003</name>
</gene>
<dbReference type="FunFam" id="1.25.40.70:FF:000011">
    <property type="entry name" value="Phosphatidylinositol 4-kinase alpha"/>
    <property type="match status" value="1"/>
</dbReference>
<dbReference type="InterPro" id="IPR045495">
    <property type="entry name" value="PI4K_N"/>
</dbReference>
<evidence type="ECO:0000256" key="2">
    <source>
        <dbReference type="ARBA" id="ARBA00012169"/>
    </source>
</evidence>
<dbReference type="GO" id="GO:0005886">
    <property type="term" value="C:plasma membrane"/>
    <property type="evidence" value="ECO:0007669"/>
    <property type="project" value="TreeGrafter"/>
</dbReference>